<evidence type="ECO:0000256" key="7">
    <source>
        <dbReference type="ARBA" id="ARBA00023008"/>
    </source>
</evidence>
<feature type="region of interest" description="Disordered" evidence="9">
    <location>
        <begin position="454"/>
        <end position="495"/>
    </location>
</feature>
<name>A0ABN1GH30_9ACTN</name>
<organism evidence="13 14">
    <name type="scientific">Sporichthya brevicatena</name>
    <dbReference type="NCBI Taxonomy" id="171442"/>
    <lineage>
        <taxon>Bacteria</taxon>
        <taxon>Bacillati</taxon>
        <taxon>Actinomycetota</taxon>
        <taxon>Actinomycetes</taxon>
        <taxon>Sporichthyales</taxon>
        <taxon>Sporichthyaceae</taxon>
        <taxon>Sporichthya</taxon>
    </lineage>
</organism>
<reference evidence="13 14" key="1">
    <citation type="journal article" date="2019" name="Int. J. Syst. Evol. Microbiol.">
        <title>The Global Catalogue of Microorganisms (GCM) 10K type strain sequencing project: providing services to taxonomists for standard genome sequencing and annotation.</title>
        <authorList>
            <consortium name="The Broad Institute Genomics Platform"/>
            <consortium name="The Broad Institute Genome Sequencing Center for Infectious Disease"/>
            <person name="Wu L."/>
            <person name="Ma J."/>
        </authorList>
    </citation>
    <scope>NUCLEOTIDE SEQUENCE [LARGE SCALE GENOMIC DNA]</scope>
    <source>
        <strain evidence="13 14">JCM 10671</strain>
    </source>
</reference>
<evidence type="ECO:0000256" key="4">
    <source>
        <dbReference type="ARBA" id="ARBA00022723"/>
    </source>
</evidence>
<feature type="compositionally biased region" description="Basic and acidic residues" evidence="9">
    <location>
        <begin position="458"/>
        <end position="467"/>
    </location>
</feature>
<comment type="caution">
    <text evidence="13">The sequence shown here is derived from an EMBL/GenBank/DDBJ whole genome shotgun (WGS) entry which is preliminary data.</text>
</comment>
<evidence type="ECO:0000256" key="6">
    <source>
        <dbReference type="ARBA" id="ARBA00022989"/>
    </source>
</evidence>
<evidence type="ECO:0000256" key="9">
    <source>
        <dbReference type="SAM" id="MobiDB-lite"/>
    </source>
</evidence>
<dbReference type="InterPro" id="IPR014755">
    <property type="entry name" value="Cu-Rt/internalin_Ig-like"/>
</dbReference>
<accession>A0ABN1GH30</accession>
<gene>
    <name evidence="13" type="ORF">GCM10009547_11730</name>
</gene>
<keyword evidence="4" id="KW-0479">Metal-binding</keyword>
<dbReference type="SUPFAM" id="SSF81296">
    <property type="entry name" value="E set domains"/>
    <property type="match status" value="1"/>
</dbReference>
<sequence length="602" mass="60840">MRPAPLGAGGRRNRRLAALLLFLLTWFSIGVGAAGPAAAHAELASSSPASGAALDTAPEELTLRFTESITQVPGAMKLIAADGTEAPLGRTVVEGNTLRVPVPGPLPDAGYVFVYRVISADSHPIAGAITFTLGETATAASADRVAEAVGGGGDSVVSALAGVNRWAGYAGVILLLGVPAFVVLCRRESASDPVLRGLTATGGGLILLTTLASLPLQSARSVGGGLADGFDEIDTVLDTTYGEAALARLALLVVAGAGLLLARRSPVALAVAGLAGFGVLLTYARSGHPAVGEYPWATTTLDAVHFGAVALWVGGLLVLAVHLLPRPPADCAAVLARWSPVAMNAVGVLAVAGSIQAWRELRSVEALYDTEYGRWVLAKAAGLVLLLLAAEYGRRRVRAMAAAAPAPLVSASLGAALAERPDADVRTLRRSVALELGLAGAVLAATSALVVTTPGGGHAEHGEDHFTNHVVGAHGDHDPAGHGAQGSESPVAGPVSASIELPNDVRVEVVADPARAGSAVLTLTVRSLDGELVDPPEVNVTAALPSGGIAPITLSPVRAEPGRFTVDATPMLLAGTWKITVTVRTTETDAGVGSVEIPLAPA</sequence>
<dbReference type="Proteomes" id="UP001500957">
    <property type="component" value="Unassembled WGS sequence"/>
</dbReference>
<proteinExistence type="predicted"/>
<evidence type="ECO:0000259" key="11">
    <source>
        <dbReference type="Pfam" id="PF04234"/>
    </source>
</evidence>
<dbReference type="RefSeq" id="WP_344602601.1">
    <property type="nucleotide sequence ID" value="NZ_BAAAHE010000008.1"/>
</dbReference>
<feature type="domain" description="Copper resistance protein D" evidence="12">
    <location>
        <begin position="333"/>
        <end position="449"/>
    </location>
</feature>
<evidence type="ECO:0000256" key="2">
    <source>
        <dbReference type="ARBA" id="ARBA00022475"/>
    </source>
</evidence>
<evidence type="ECO:0008006" key="15">
    <source>
        <dbReference type="Google" id="ProtNLM"/>
    </source>
</evidence>
<feature type="transmembrane region" description="Helical" evidence="10">
    <location>
        <begin position="372"/>
        <end position="390"/>
    </location>
</feature>
<keyword evidence="2" id="KW-1003">Cell membrane</keyword>
<feature type="transmembrane region" description="Helical" evidence="10">
    <location>
        <begin position="197"/>
        <end position="216"/>
    </location>
</feature>
<evidence type="ECO:0000313" key="14">
    <source>
        <dbReference type="Proteomes" id="UP001500957"/>
    </source>
</evidence>
<evidence type="ECO:0000256" key="10">
    <source>
        <dbReference type="SAM" id="Phobius"/>
    </source>
</evidence>
<dbReference type="PANTHER" id="PTHR34820:SF4">
    <property type="entry name" value="INNER MEMBRANE PROTEIN YEBZ"/>
    <property type="match status" value="1"/>
</dbReference>
<evidence type="ECO:0000313" key="13">
    <source>
        <dbReference type="EMBL" id="GAA0611337.1"/>
    </source>
</evidence>
<evidence type="ECO:0000259" key="12">
    <source>
        <dbReference type="Pfam" id="PF05425"/>
    </source>
</evidence>
<dbReference type="Pfam" id="PF05425">
    <property type="entry name" value="CopD"/>
    <property type="match status" value="1"/>
</dbReference>
<dbReference type="InterPro" id="IPR032694">
    <property type="entry name" value="CopC/D"/>
</dbReference>
<dbReference type="InterPro" id="IPR014756">
    <property type="entry name" value="Ig_E-set"/>
</dbReference>
<evidence type="ECO:0000256" key="8">
    <source>
        <dbReference type="ARBA" id="ARBA00023136"/>
    </source>
</evidence>
<dbReference type="Gene3D" id="2.60.40.1220">
    <property type="match status" value="1"/>
</dbReference>
<dbReference type="InterPro" id="IPR008457">
    <property type="entry name" value="Cu-R_CopD_dom"/>
</dbReference>
<keyword evidence="6 10" id="KW-1133">Transmembrane helix</keyword>
<dbReference type="EMBL" id="BAAAHE010000008">
    <property type="protein sequence ID" value="GAA0611337.1"/>
    <property type="molecule type" value="Genomic_DNA"/>
</dbReference>
<dbReference type="InterPro" id="IPR007348">
    <property type="entry name" value="CopC_dom"/>
</dbReference>
<keyword evidence="5" id="KW-0732">Signal</keyword>
<evidence type="ECO:0000256" key="3">
    <source>
        <dbReference type="ARBA" id="ARBA00022692"/>
    </source>
</evidence>
<feature type="domain" description="CopC" evidence="11">
    <location>
        <begin position="40"/>
        <end position="133"/>
    </location>
</feature>
<feature type="transmembrane region" description="Helical" evidence="10">
    <location>
        <begin position="245"/>
        <end position="262"/>
    </location>
</feature>
<feature type="transmembrane region" description="Helical" evidence="10">
    <location>
        <begin position="304"/>
        <end position="324"/>
    </location>
</feature>
<evidence type="ECO:0000256" key="1">
    <source>
        <dbReference type="ARBA" id="ARBA00004651"/>
    </source>
</evidence>
<feature type="transmembrane region" description="Helical" evidence="10">
    <location>
        <begin position="331"/>
        <end position="352"/>
    </location>
</feature>
<keyword evidence="3 10" id="KW-0812">Transmembrane</keyword>
<evidence type="ECO:0000256" key="5">
    <source>
        <dbReference type="ARBA" id="ARBA00022729"/>
    </source>
</evidence>
<protein>
    <recommendedName>
        <fullName evidence="15">Copper transport protein</fullName>
    </recommendedName>
</protein>
<feature type="transmembrane region" description="Helical" evidence="10">
    <location>
        <begin position="267"/>
        <end position="284"/>
    </location>
</feature>
<keyword evidence="14" id="KW-1185">Reference proteome</keyword>
<dbReference type="PANTHER" id="PTHR34820">
    <property type="entry name" value="INNER MEMBRANE PROTEIN YEBZ"/>
    <property type="match status" value="1"/>
</dbReference>
<comment type="subcellular location">
    <subcellularLocation>
        <location evidence="1">Cell membrane</location>
        <topology evidence="1">Multi-pass membrane protein</topology>
    </subcellularLocation>
</comment>
<dbReference type="Pfam" id="PF04234">
    <property type="entry name" value="CopC"/>
    <property type="match status" value="1"/>
</dbReference>
<keyword evidence="8 10" id="KW-0472">Membrane</keyword>
<keyword evidence="7" id="KW-0186">Copper</keyword>
<feature type="transmembrane region" description="Helical" evidence="10">
    <location>
        <begin position="166"/>
        <end position="185"/>
    </location>
</feature>